<dbReference type="Proteomes" id="UP001596084">
    <property type="component" value="Unassembled WGS sequence"/>
</dbReference>
<reference evidence="2" key="1">
    <citation type="journal article" date="2019" name="Int. J. Syst. Evol. Microbiol.">
        <title>The Global Catalogue of Microorganisms (GCM) 10K type strain sequencing project: providing services to taxonomists for standard genome sequencing and annotation.</title>
        <authorList>
            <consortium name="The Broad Institute Genomics Platform"/>
            <consortium name="The Broad Institute Genome Sequencing Center for Infectious Disease"/>
            <person name="Wu L."/>
            <person name="Ma J."/>
        </authorList>
    </citation>
    <scope>NUCLEOTIDE SEQUENCE [LARGE SCALE GENOMIC DNA]</scope>
    <source>
        <strain evidence="2">CGMCC 4.7277</strain>
    </source>
</reference>
<dbReference type="PANTHER" id="PTHR30441">
    <property type="entry name" value="DUF748 DOMAIN-CONTAINING PROTEIN"/>
    <property type="match status" value="1"/>
</dbReference>
<comment type="caution">
    <text evidence="1">The sequence shown here is derived from an EMBL/GenBank/DDBJ whole genome shotgun (WGS) entry which is preliminary data.</text>
</comment>
<protein>
    <recommendedName>
        <fullName evidence="3">AsmA family protein</fullName>
    </recommendedName>
</protein>
<evidence type="ECO:0000313" key="1">
    <source>
        <dbReference type="EMBL" id="MFC5521902.1"/>
    </source>
</evidence>
<organism evidence="1 2">
    <name type="scientific">Polaromonas jejuensis</name>
    <dbReference type="NCBI Taxonomy" id="457502"/>
    <lineage>
        <taxon>Bacteria</taxon>
        <taxon>Pseudomonadati</taxon>
        <taxon>Pseudomonadota</taxon>
        <taxon>Betaproteobacteria</taxon>
        <taxon>Burkholderiales</taxon>
        <taxon>Comamonadaceae</taxon>
        <taxon>Polaromonas</taxon>
    </lineage>
</organism>
<dbReference type="EMBL" id="JBHSMX010000020">
    <property type="protein sequence ID" value="MFC5521902.1"/>
    <property type="molecule type" value="Genomic_DNA"/>
</dbReference>
<dbReference type="PANTHER" id="PTHR30441:SF8">
    <property type="entry name" value="DUF748 DOMAIN-CONTAINING PROTEIN"/>
    <property type="match status" value="1"/>
</dbReference>
<gene>
    <name evidence="1" type="ORF">ACFPP7_13415</name>
</gene>
<dbReference type="RefSeq" id="WP_068834396.1">
    <property type="nucleotide sequence ID" value="NZ_JBHSMX010000020.1"/>
</dbReference>
<evidence type="ECO:0000313" key="2">
    <source>
        <dbReference type="Proteomes" id="UP001596084"/>
    </source>
</evidence>
<evidence type="ECO:0008006" key="3">
    <source>
        <dbReference type="Google" id="ProtNLM"/>
    </source>
</evidence>
<name>A0ABW0QCL6_9BURK</name>
<accession>A0ABW0QCL6</accession>
<sequence length="460" mass="46968">MEKVFKWLVWLALGLMVLLAAVAFTLHRWIATGGFRLRVEREASAALSVPVTLGGVAVDVWPLPAVALSGIVVQSNPPLTLGRVALRPLWQPLLHGQLAVATLLVHRAVLPQQGIDALLLSLQKKELAAPVQPGPQPKNVSSFTLKKGTLPGLPRRTVLDDVTWISASGARTTLEGEARLGADGLPDSAQLLLLKGHLQGLRASLKRAPAETNEVPAAGDQWTLRIEVGGGEVQGRLGLKQAAAAASPARAGEAPPPAWVMTGQLQTKGVEVSALTAPSAALAGRLEATTTLNARATTTGALVDALQSHTTFMVRHAVLNGLDLARAVQTAGPSRGGQTPLDTLAGQVSTRGRAAQLSNLVASSGVLSAAGNVAISPARALSGKLTVMLAGDSRIGSAIGGAVGVPLTVGGTLDKPELTLSRSALLGAAIGTALLPGVGTGAGAKLGDRLGDGLRNLFGK</sequence>
<proteinExistence type="predicted"/>
<keyword evidence="2" id="KW-1185">Reference proteome</keyword>
<dbReference type="InterPro" id="IPR052894">
    <property type="entry name" value="AsmA-related"/>
</dbReference>